<name>C8X320_DESRD</name>
<evidence type="ECO:0000313" key="2">
    <source>
        <dbReference type="EMBL" id="ACV68817.1"/>
    </source>
</evidence>
<evidence type="ECO:0000313" key="3">
    <source>
        <dbReference type="Proteomes" id="UP000001052"/>
    </source>
</evidence>
<proteinExistence type="predicted"/>
<dbReference type="HOGENOM" id="CLU_1287114_0_0_7"/>
<reference evidence="2 3" key="2">
    <citation type="journal article" date="2010" name="Stand. Genomic Sci.">
        <title>Complete genome sequence of Desulfohalobium retbaense type strain (HR(100)).</title>
        <authorList>
            <person name="Spring S."/>
            <person name="Nolan M."/>
            <person name="Lapidus A."/>
            <person name="Glavina Del Rio T."/>
            <person name="Copeland A."/>
            <person name="Tice H."/>
            <person name="Cheng J.F."/>
            <person name="Lucas S."/>
            <person name="Land M."/>
            <person name="Chen F."/>
            <person name="Bruce D."/>
            <person name="Goodwin L."/>
            <person name="Pitluck S."/>
            <person name="Ivanova N."/>
            <person name="Mavromatis K."/>
            <person name="Mikhailova N."/>
            <person name="Pati A."/>
            <person name="Chen A."/>
            <person name="Palaniappan K."/>
            <person name="Hauser L."/>
            <person name="Chang Y.J."/>
            <person name="Jeffries C.D."/>
            <person name="Munk C."/>
            <person name="Kiss H."/>
            <person name="Chain P."/>
            <person name="Han C."/>
            <person name="Brettin T."/>
            <person name="Detter J.C."/>
            <person name="Schuler E."/>
            <person name="Goker M."/>
            <person name="Rohde M."/>
            <person name="Bristow J."/>
            <person name="Eisen J.A."/>
            <person name="Markowitz V."/>
            <person name="Hugenholtz P."/>
            <person name="Kyrpides N.C."/>
            <person name="Klenk H.P."/>
        </authorList>
    </citation>
    <scope>NUCLEOTIDE SEQUENCE [LARGE SCALE GENOMIC DNA]</scope>
    <source>
        <strain evidence="2 3">DSM 5692</strain>
    </source>
</reference>
<dbReference type="AlphaFoldDB" id="C8X320"/>
<feature type="region of interest" description="Disordered" evidence="1">
    <location>
        <begin position="89"/>
        <end position="122"/>
    </location>
</feature>
<evidence type="ECO:0000256" key="1">
    <source>
        <dbReference type="SAM" id="MobiDB-lite"/>
    </source>
</evidence>
<feature type="compositionally biased region" description="Basic residues" evidence="1">
    <location>
        <begin position="100"/>
        <end position="110"/>
    </location>
</feature>
<gene>
    <name evidence="2" type="ordered locus">Dret_1531</name>
</gene>
<keyword evidence="3" id="KW-1185">Reference proteome</keyword>
<dbReference type="Proteomes" id="UP000001052">
    <property type="component" value="Chromosome"/>
</dbReference>
<reference evidence="3" key="1">
    <citation type="submission" date="2009-09" db="EMBL/GenBank/DDBJ databases">
        <title>The complete chromosome of Desulfohalobium retbaense DSM 5692.</title>
        <authorList>
            <consortium name="US DOE Joint Genome Institute (JGI-PGF)"/>
            <person name="Lucas S."/>
            <person name="Copeland A."/>
            <person name="Lapidus A."/>
            <person name="Glavina del Rio T."/>
            <person name="Dalin E."/>
            <person name="Tice H."/>
            <person name="Bruce D."/>
            <person name="Goodwin L."/>
            <person name="Pitluck S."/>
            <person name="Kyrpides N."/>
            <person name="Mavromatis K."/>
            <person name="Ivanova N."/>
            <person name="Mikhailova N."/>
            <person name="Munk A.C."/>
            <person name="Brettin T."/>
            <person name="Detter J.C."/>
            <person name="Han C."/>
            <person name="Tapia R."/>
            <person name="Larimer F."/>
            <person name="Land M."/>
            <person name="Hauser L."/>
            <person name="Markowitz V."/>
            <person name="Cheng J.-F."/>
            <person name="Hugenholtz P."/>
            <person name="Woyke T."/>
            <person name="Wu D."/>
            <person name="Spring S."/>
            <person name="Klenk H.-P."/>
            <person name="Eisen J.A."/>
        </authorList>
    </citation>
    <scope>NUCLEOTIDE SEQUENCE [LARGE SCALE GENOMIC DNA]</scope>
    <source>
        <strain evidence="3">DSM 5692</strain>
    </source>
</reference>
<dbReference type="KEGG" id="drt:Dret_1531"/>
<dbReference type="EMBL" id="CP001734">
    <property type="protein sequence ID" value="ACV68817.1"/>
    <property type="molecule type" value="Genomic_DNA"/>
</dbReference>
<organism evidence="2 3">
    <name type="scientific">Desulfohalobium retbaense (strain ATCC 49708 / DSM 5692 / JCM 16813 / HR100)</name>
    <dbReference type="NCBI Taxonomy" id="485915"/>
    <lineage>
        <taxon>Bacteria</taxon>
        <taxon>Pseudomonadati</taxon>
        <taxon>Thermodesulfobacteriota</taxon>
        <taxon>Desulfovibrionia</taxon>
        <taxon>Desulfovibrionales</taxon>
        <taxon>Desulfohalobiaceae</taxon>
        <taxon>Desulfohalobium</taxon>
    </lineage>
</organism>
<sequence>MAHARLWSERTRGRTPCAPTVFDHGNAHSHWQVPPRVPRPAKTATPWHQTDHTWRGVWRTPVFSPNVQEGARHAPLQCSTTATPIPTGKCPHACPASRTIKNRPTTHPRMPRPAETATPRHQMNHTCRGVWRTPVFGLSTPFRPTSPLTWWSENSGPTVSLFSLCPLWLNLWFYDFALKKTTLRTNADQISRPGEGFSVYQKRDKYRRSSATLN</sequence>
<accession>C8X320</accession>
<feature type="region of interest" description="Disordered" evidence="1">
    <location>
        <begin position="23"/>
        <end position="48"/>
    </location>
</feature>
<protein>
    <submittedName>
        <fullName evidence="2">Uncharacterized protein</fullName>
    </submittedName>
</protein>